<dbReference type="STRING" id="1732.SAMN02910417_01914"/>
<evidence type="ECO:0000313" key="8">
    <source>
        <dbReference type="Proteomes" id="UP000199228"/>
    </source>
</evidence>
<evidence type="ECO:0000256" key="5">
    <source>
        <dbReference type="ARBA" id="ARBA00023014"/>
    </source>
</evidence>
<dbReference type="GO" id="GO:0003824">
    <property type="term" value="F:catalytic activity"/>
    <property type="evidence" value="ECO:0007669"/>
    <property type="project" value="InterPro"/>
</dbReference>
<keyword evidence="2" id="KW-0949">S-adenosyl-L-methionine</keyword>
<dbReference type="PROSITE" id="PS51257">
    <property type="entry name" value="PROKAR_LIPOPROTEIN"/>
    <property type="match status" value="1"/>
</dbReference>
<evidence type="ECO:0000256" key="4">
    <source>
        <dbReference type="ARBA" id="ARBA00023004"/>
    </source>
</evidence>
<comment type="cofactor">
    <cofactor evidence="1">
        <name>[4Fe-4S] cluster</name>
        <dbReference type="ChEBI" id="CHEBI:49883"/>
    </cofactor>
</comment>
<reference evidence="7 8" key="1">
    <citation type="submission" date="2016-10" db="EMBL/GenBank/DDBJ databases">
        <authorList>
            <person name="de Groot N.N."/>
        </authorList>
    </citation>
    <scope>NUCLEOTIDE SEQUENCE [LARGE SCALE GENOMIC DNA]</scope>
    <source>
        <strain evidence="7 8">DSM 3217</strain>
    </source>
</reference>
<dbReference type="InterPro" id="IPR051198">
    <property type="entry name" value="BchE-like"/>
</dbReference>
<dbReference type="Proteomes" id="UP000199228">
    <property type="component" value="Unassembled WGS sequence"/>
</dbReference>
<dbReference type="GO" id="GO:0046872">
    <property type="term" value="F:metal ion binding"/>
    <property type="evidence" value="ECO:0007669"/>
    <property type="project" value="UniProtKB-KW"/>
</dbReference>
<dbReference type="InterPro" id="IPR007197">
    <property type="entry name" value="rSAM"/>
</dbReference>
<dbReference type="RefSeq" id="WP_090174132.1">
    <property type="nucleotide sequence ID" value="NZ_FMXR01000013.1"/>
</dbReference>
<organism evidence="7 8">
    <name type="scientific">Eubacterium oxidoreducens</name>
    <dbReference type="NCBI Taxonomy" id="1732"/>
    <lineage>
        <taxon>Bacteria</taxon>
        <taxon>Bacillati</taxon>
        <taxon>Bacillota</taxon>
        <taxon>Clostridia</taxon>
        <taxon>Eubacteriales</taxon>
        <taxon>Eubacteriaceae</taxon>
        <taxon>Eubacterium</taxon>
    </lineage>
</organism>
<dbReference type="GO" id="GO:0051536">
    <property type="term" value="F:iron-sulfur cluster binding"/>
    <property type="evidence" value="ECO:0007669"/>
    <property type="project" value="UniProtKB-KW"/>
</dbReference>
<dbReference type="OrthoDB" id="9777636at2"/>
<dbReference type="SFLD" id="SFLDG01082">
    <property type="entry name" value="B12-binding_domain_containing"/>
    <property type="match status" value="1"/>
</dbReference>
<feature type="domain" description="Radical SAM core" evidence="6">
    <location>
        <begin position="11"/>
        <end position="239"/>
    </location>
</feature>
<dbReference type="PROSITE" id="PS51918">
    <property type="entry name" value="RADICAL_SAM"/>
    <property type="match status" value="1"/>
</dbReference>
<dbReference type="InterPro" id="IPR013785">
    <property type="entry name" value="Aldolase_TIM"/>
</dbReference>
<evidence type="ECO:0000256" key="1">
    <source>
        <dbReference type="ARBA" id="ARBA00001966"/>
    </source>
</evidence>
<dbReference type="SUPFAM" id="SSF102114">
    <property type="entry name" value="Radical SAM enzymes"/>
    <property type="match status" value="1"/>
</dbReference>
<protein>
    <submittedName>
        <fullName evidence="7">Fe-S oxidoreductase</fullName>
    </submittedName>
</protein>
<dbReference type="SMART" id="SM00729">
    <property type="entry name" value="Elp3"/>
    <property type="match status" value="1"/>
</dbReference>
<evidence type="ECO:0000256" key="2">
    <source>
        <dbReference type="ARBA" id="ARBA00022691"/>
    </source>
</evidence>
<keyword evidence="8" id="KW-1185">Reference proteome</keyword>
<dbReference type="Pfam" id="PF04055">
    <property type="entry name" value="Radical_SAM"/>
    <property type="match status" value="1"/>
</dbReference>
<keyword evidence="3" id="KW-0479">Metal-binding</keyword>
<dbReference type="PANTHER" id="PTHR43409">
    <property type="entry name" value="ANAEROBIC MAGNESIUM-PROTOPORPHYRIN IX MONOMETHYL ESTER CYCLASE-RELATED"/>
    <property type="match status" value="1"/>
</dbReference>
<dbReference type="EMBL" id="FMXR01000013">
    <property type="protein sequence ID" value="SDB25631.1"/>
    <property type="molecule type" value="Genomic_DNA"/>
</dbReference>
<sequence>MRYEGNIYRPPSEWQSYILQVTIGCSHNACTFCGMFKDKKYRVRQLSEVLEDIDMAKSYYGSVDQIFLCDGDAISLDTKDLLKILHKIKRVFPDIKEIATYASPKGTLKKSKEELELLREAGLTKAYLGVESGDDRVLKATHKGVNVAQMTEAGRVLVDANIELYAIILVGLAGKEGSKENARLTAKIINDIKPQHLAAMTYMPVPDTPMYKDLQEGKFTVLTEKECLQETKWLVEGLDRFHMHFNSSHASNYLPIDGDIYSEKDKIINILNEALQHDITNLNKSYRAL</sequence>
<keyword evidence="5" id="KW-0411">Iron-sulfur</keyword>
<proteinExistence type="predicted"/>
<accession>A0A1G6BYD6</accession>
<dbReference type="Gene3D" id="3.20.20.70">
    <property type="entry name" value="Aldolase class I"/>
    <property type="match status" value="1"/>
</dbReference>
<name>A0A1G6BYD6_EUBOX</name>
<evidence type="ECO:0000259" key="6">
    <source>
        <dbReference type="PROSITE" id="PS51918"/>
    </source>
</evidence>
<dbReference type="PANTHER" id="PTHR43409:SF4">
    <property type="entry name" value="RADICAL SAM SUPERFAMILY PROTEIN"/>
    <property type="match status" value="1"/>
</dbReference>
<evidence type="ECO:0000256" key="3">
    <source>
        <dbReference type="ARBA" id="ARBA00022723"/>
    </source>
</evidence>
<dbReference type="SFLD" id="SFLDS00029">
    <property type="entry name" value="Radical_SAM"/>
    <property type="match status" value="1"/>
</dbReference>
<keyword evidence="4" id="KW-0408">Iron</keyword>
<dbReference type="InterPro" id="IPR006638">
    <property type="entry name" value="Elp3/MiaA/NifB-like_rSAM"/>
</dbReference>
<evidence type="ECO:0000313" key="7">
    <source>
        <dbReference type="EMBL" id="SDB25631.1"/>
    </source>
</evidence>
<dbReference type="AlphaFoldDB" id="A0A1G6BYD6"/>
<dbReference type="InterPro" id="IPR058240">
    <property type="entry name" value="rSAM_sf"/>
</dbReference>
<gene>
    <name evidence="7" type="ORF">SAMN02910417_01914</name>
</gene>
<dbReference type="SFLD" id="SFLDG01095">
    <property type="entry name" value="Uncharacterised_Radical_SAM_Su"/>
    <property type="match status" value="1"/>
</dbReference>
<dbReference type="CDD" id="cd01335">
    <property type="entry name" value="Radical_SAM"/>
    <property type="match status" value="1"/>
</dbReference>